<dbReference type="AlphaFoldDB" id="A0A892I7C7"/>
<proteinExistence type="predicted"/>
<dbReference type="Proteomes" id="UP000625568">
    <property type="component" value="Chromosome 3"/>
</dbReference>
<dbReference type="RefSeq" id="WP_035975927.1">
    <property type="nucleotide sequence ID" value="NZ_CABVPR010000042.1"/>
</dbReference>
<evidence type="ECO:0000313" key="4">
    <source>
        <dbReference type="Proteomes" id="UP000625568"/>
    </source>
</evidence>
<evidence type="ECO:0000256" key="1">
    <source>
        <dbReference type="SAM" id="MobiDB-lite"/>
    </source>
</evidence>
<evidence type="ECO:0000256" key="2">
    <source>
        <dbReference type="SAM" id="SignalP"/>
    </source>
</evidence>
<dbReference type="GeneID" id="93130731"/>
<dbReference type="EMBL" id="CP069484">
    <property type="protein sequence ID" value="QRO81183.1"/>
    <property type="molecule type" value="Genomic_DNA"/>
</dbReference>
<evidence type="ECO:0000313" key="3">
    <source>
        <dbReference type="EMBL" id="QRO81183.1"/>
    </source>
</evidence>
<feature type="region of interest" description="Disordered" evidence="1">
    <location>
        <begin position="25"/>
        <end position="107"/>
    </location>
</feature>
<feature type="signal peptide" evidence="2">
    <location>
        <begin position="1"/>
        <end position="24"/>
    </location>
</feature>
<keyword evidence="2" id="KW-0732">Signal</keyword>
<sequence length="107" mass="10790">MKPIDTIRAAACAAVAACALGACTQPDTYGTPYGTHRAPPAPPDGRGASPTATMPDANTRYETRPSPGNTMPPGATAGEPVDVPPPGPNGVQGDDRPLPGTPPPMQY</sequence>
<evidence type="ECO:0008006" key="5">
    <source>
        <dbReference type="Google" id="ProtNLM"/>
    </source>
</evidence>
<protein>
    <recommendedName>
        <fullName evidence="5">Lipoprotein</fullName>
    </recommendedName>
</protein>
<gene>
    <name evidence="3" type="ORF">I6K02_25785</name>
</gene>
<reference evidence="3 4" key="1">
    <citation type="submission" date="2021-02" db="EMBL/GenBank/DDBJ databases">
        <title>FDA dAtabase for Regulatory Grade micrObial Sequences (FDA-ARGOS): Supporting development and validation of Infectious Disease Dx tests.</title>
        <authorList>
            <person name="Minogue T."/>
            <person name="Wolcott M."/>
            <person name="Wasieloski L."/>
            <person name="Aguilar W."/>
            <person name="Moore D."/>
            <person name="Jaissle J."/>
            <person name="Tallon L."/>
            <person name="Sadzewicz L."/>
            <person name="Zhao X."/>
            <person name="Boylan J."/>
            <person name="Ott S."/>
            <person name="Bowen H."/>
            <person name="Vavikolanu K."/>
            <person name="Mehta A."/>
            <person name="Aluvathingal J."/>
            <person name="Nadendla S."/>
            <person name="Yan Y."/>
            <person name="Sichtig H."/>
        </authorList>
    </citation>
    <scope>NUCLEOTIDE SEQUENCE [LARGE SCALE GENOMIC DNA]</scope>
    <source>
        <strain evidence="3 4">FDAARGOS_1272</strain>
    </source>
</reference>
<dbReference type="PROSITE" id="PS51257">
    <property type="entry name" value="PROKAR_LIPOPROTEIN"/>
    <property type="match status" value="1"/>
</dbReference>
<feature type="chain" id="PRO_5034402342" description="Lipoprotein" evidence="2">
    <location>
        <begin position="25"/>
        <end position="107"/>
    </location>
</feature>
<organism evidence="3 4">
    <name type="scientific">Burkholderia dolosa</name>
    <dbReference type="NCBI Taxonomy" id="152500"/>
    <lineage>
        <taxon>Bacteria</taxon>
        <taxon>Pseudomonadati</taxon>
        <taxon>Pseudomonadota</taxon>
        <taxon>Betaproteobacteria</taxon>
        <taxon>Burkholderiales</taxon>
        <taxon>Burkholderiaceae</taxon>
        <taxon>Burkholderia</taxon>
        <taxon>Burkholderia cepacia complex</taxon>
    </lineage>
</organism>
<keyword evidence="4" id="KW-1185">Reference proteome</keyword>
<accession>A0A892I7C7</accession>
<name>A0A892I7C7_9BURK</name>